<proteinExistence type="predicted"/>
<feature type="compositionally biased region" description="Polar residues" evidence="1">
    <location>
        <begin position="728"/>
        <end position="737"/>
    </location>
</feature>
<gene>
    <name evidence="4" type="ORF">A7K91_16750</name>
</gene>
<evidence type="ECO:0000259" key="3">
    <source>
        <dbReference type="Pfam" id="PF17678"/>
    </source>
</evidence>
<dbReference type="STRING" id="1844972.A7K91_16750"/>
<dbReference type="GO" id="GO:0005829">
    <property type="term" value="C:cytosol"/>
    <property type="evidence" value="ECO:0007669"/>
    <property type="project" value="TreeGrafter"/>
</dbReference>
<dbReference type="Gene3D" id="1.20.1050.60">
    <property type="entry name" value="alpha-1,2-mannosidase"/>
    <property type="match status" value="1"/>
</dbReference>
<dbReference type="GO" id="GO:0006516">
    <property type="term" value="P:glycoprotein catabolic process"/>
    <property type="evidence" value="ECO:0007669"/>
    <property type="project" value="TreeGrafter"/>
</dbReference>
<dbReference type="Gene3D" id="2.70.98.10">
    <property type="match status" value="1"/>
</dbReference>
<evidence type="ECO:0008006" key="6">
    <source>
        <dbReference type="Google" id="ProtNLM"/>
    </source>
</evidence>
<name>A0A1A5YMN9_9BACL</name>
<dbReference type="InterPro" id="IPR014718">
    <property type="entry name" value="GH-type_carb-bd"/>
</dbReference>
<feature type="domain" description="Glycosyl hydrolase family 92 N-terminal" evidence="3">
    <location>
        <begin position="6"/>
        <end position="235"/>
    </location>
</feature>
<dbReference type="OrthoDB" id="9804511at2"/>
<accession>A0A1A5YMN9</accession>
<dbReference type="RefSeq" id="WP_068681263.1">
    <property type="nucleotide sequence ID" value="NZ_LYPA01000043.1"/>
</dbReference>
<dbReference type="Pfam" id="PF17678">
    <property type="entry name" value="Glyco_hydro_92N"/>
    <property type="match status" value="1"/>
</dbReference>
<protein>
    <recommendedName>
        <fullName evidence="6">Alpha-mannosidase</fullName>
    </recommendedName>
</protein>
<dbReference type="GO" id="GO:0005975">
    <property type="term" value="P:carbohydrate metabolic process"/>
    <property type="evidence" value="ECO:0007669"/>
    <property type="project" value="InterPro"/>
</dbReference>
<dbReference type="InterPro" id="IPR008928">
    <property type="entry name" value="6-hairpin_glycosidase_sf"/>
</dbReference>
<dbReference type="InterPro" id="IPR041371">
    <property type="entry name" value="GH92_N"/>
</dbReference>
<organism evidence="4 5">
    <name type="scientific">Paenibacillus oryzae</name>
    <dbReference type="NCBI Taxonomy" id="1844972"/>
    <lineage>
        <taxon>Bacteria</taxon>
        <taxon>Bacillati</taxon>
        <taxon>Bacillota</taxon>
        <taxon>Bacilli</taxon>
        <taxon>Bacillales</taxon>
        <taxon>Paenibacillaceae</taxon>
        <taxon>Paenibacillus</taxon>
    </lineage>
</organism>
<dbReference type="GO" id="GO:0030246">
    <property type="term" value="F:carbohydrate binding"/>
    <property type="evidence" value="ECO:0007669"/>
    <property type="project" value="InterPro"/>
</dbReference>
<evidence type="ECO:0000259" key="2">
    <source>
        <dbReference type="Pfam" id="PF07971"/>
    </source>
</evidence>
<dbReference type="Proteomes" id="UP000092024">
    <property type="component" value="Unassembled WGS sequence"/>
</dbReference>
<dbReference type="SUPFAM" id="SSF48208">
    <property type="entry name" value="Six-hairpin glycosidases"/>
    <property type="match status" value="1"/>
</dbReference>
<evidence type="ECO:0000313" key="5">
    <source>
        <dbReference type="Proteomes" id="UP000092024"/>
    </source>
</evidence>
<dbReference type="PANTHER" id="PTHR12143:SF43">
    <property type="entry name" value="PUTATIVE-RELATED"/>
    <property type="match status" value="1"/>
</dbReference>
<dbReference type="AlphaFoldDB" id="A0A1A5YMN9"/>
<reference evidence="4 5" key="1">
    <citation type="submission" date="2016-05" db="EMBL/GenBank/DDBJ databases">
        <title>Paenibacillus oryzae. sp. nov., isolated from the rice root.</title>
        <authorList>
            <person name="Zhang J."/>
            <person name="Zhang X."/>
        </authorList>
    </citation>
    <scope>NUCLEOTIDE SEQUENCE [LARGE SCALE GENOMIC DNA]</scope>
    <source>
        <strain evidence="4 5">1DrF-4</strain>
    </source>
</reference>
<evidence type="ECO:0000313" key="4">
    <source>
        <dbReference type="EMBL" id="OBR66881.1"/>
    </source>
</evidence>
<feature type="domain" description="Glycosyl hydrolase family 92" evidence="2">
    <location>
        <begin position="241"/>
        <end position="710"/>
    </location>
</feature>
<dbReference type="Pfam" id="PF07971">
    <property type="entry name" value="Glyco_hydro_92"/>
    <property type="match status" value="1"/>
</dbReference>
<comment type="caution">
    <text evidence="4">The sequence shown here is derived from an EMBL/GenBank/DDBJ whole genome shotgun (WGS) entry which is preliminary data.</text>
</comment>
<dbReference type="GO" id="GO:0000224">
    <property type="term" value="F:peptide-N4-(N-acetyl-beta-glucosaminyl)asparagine amidase activity"/>
    <property type="evidence" value="ECO:0007669"/>
    <property type="project" value="TreeGrafter"/>
</dbReference>
<dbReference type="EMBL" id="LYPA01000043">
    <property type="protein sequence ID" value="OBR66881.1"/>
    <property type="molecule type" value="Genomic_DNA"/>
</dbReference>
<dbReference type="PANTHER" id="PTHR12143">
    <property type="entry name" value="PEPTIDE N-GLYCANASE PNGASE -RELATED"/>
    <property type="match status" value="1"/>
</dbReference>
<sequence>MGYLHYVQPLQGTASGYHFSEGNTLPLIARPWGHAAWSPQSDESGGGWFFHPRHRRFQGVRMTHQPSPWIRDYAPLILMPQTGELAVTAEARSASYRPEELELHPHRFQLELPRYQTKLELAPAMHSAILRASFRRVEGARWLIAPLQGASSIAIDPHGRCITGSTSSHYGEVHPSFAMHYVIMLDCEINTEQCGVFLPDGETRQQLTASGDGVGAYVGVTPPESGEVTVRVSTSLISAEQALLNMKRELGGHSLNSLQAEAAAEWEDVLGRIGIEASTEEKITFYSCMYRLCLFPRTMHEHGEDGGLIHYSPYDGRVHEGPMYADVGFWDIYRTSLPLYSLLFPEKLAEMSQAWVNIGKESGWMPKWISPAERSAMPGTLIDAAIADAWMKGIRGFDIEAAYQSLRKHAMEHAEDGRYGRPGLADYAAFGYLPYERHHESVSNSLDYYYGDFCIAQLAQALNKQEDYERFIERAGNYALLFDSESGFMRPRNAQGEFQPAFDELAWGGAYCEGGPWQCSWAVPHDIAGLAQLMGGREKIFAKLDHLFSMPPQFKVGAYGSEIHEMSEMAAVDFGQFAISNQPSFHLPYIYAALGERSKTQLWINRATWELFSAERFPGDEDNGSMSAWYIWSMLGLYPFTPGIPQYLLIAPQVRSATIKLENGEAVELVAPGSSVKEPYLGSVSLNGQPYPALYITHEKLLCGAKIEYERSEFPEQKGAAAEHLPYSLSSEVDTRE</sequence>
<dbReference type="InterPro" id="IPR005887">
    <property type="entry name" value="GH92_a_mannosidase_put"/>
</dbReference>
<dbReference type="Gene3D" id="3.30.2080.10">
    <property type="entry name" value="GH92 mannosidase domain"/>
    <property type="match status" value="1"/>
</dbReference>
<dbReference type="Gene3D" id="1.20.1610.10">
    <property type="entry name" value="alpha-1,2-mannosidases domains"/>
    <property type="match status" value="1"/>
</dbReference>
<dbReference type="NCBIfam" id="TIGR01180">
    <property type="entry name" value="aman2_put"/>
    <property type="match status" value="1"/>
</dbReference>
<evidence type="ECO:0000256" key="1">
    <source>
        <dbReference type="SAM" id="MobiDB-lite"/>
    </source>
</evidence>
<dbReference type="InterPro" id="IPR012939">
    <property type="entry name" value="Glyco_hydro_92"/>
</dbReference>
<dbReference type="InterPro" id="IPR050883">
    <property type="entry name" value="PNGase"/>
</dbReference>
<feature type="region of interest" description="Disordered" evidence="1">
    <location>
        <begin position="717"/>
        <end position="737"/>
    </location>
</feature>
<keyword evidence="5" id="KW-1185">Reference proteome</keyword>